<keyword evidence="11" id="KW-1185">Reference proteome</keyword>
<feature type="transmembrane region" description="Helical" evidence="7">
    <location>
        <begin position="6"/>
        <end position="27"/>
    </location>
</feature>
<dbReference type="Proteomes" id="UP000231702">
    <property type="component" value="Unassembled WGS sequence"/>
</dbReference>
<feature type="transmembrane region" description="Helical" evidence="7">
    <location>
        <begin position="234"/>
        <end position="257"/>
    </location>
</feature>
<feature type="transmembrane region" description="Helical" evidence="7">
    <location>
        <begin position="34"/>
        <end position="53"/>
    </location>
</feature>
<dbReference type="EMBL" id="OBEA01000001">
    <property type="protein sequence ID" value="SNY37810.1"/>
    <property type="molecule type" value="Genomic_DNA"/>
</dbReference>
<gene>
    <name evidence="8" type="ORF">CVM39_13975</name>
    <name evidence="9" type="ORF">SAMN06297129_0362</name>
</gene>
<keyword evidence="6 7" id="KW-0472">Membrane</keyword>
<feature type="transmembrane region" description="Helical" evidence="7">
    <location>
        <begin position="96"/>
        <end position="118"/>
    </location>
</feature>
<evidence type="ECO:0000313" key="10">
    <source>
        <dbReference type="Proteomes" id="UP000231655"/>
    </source>
</evidence>
<dbReference type="AlphaFoldDB" id="A0A285HPX7"/>
<dbReference type="Pfam" id="PF03547">
    <property type="entry name" value="Mem_trans"/>
    <property type="match status" value="1"/>
</dbReference>
<reference evidence="8 11" key="2">
    <citation type="journal article" date="2018" name="Int. J. Syst. Evol. Microbiol.">
        <title>Pseudooceanicola lipolyticus sp. nov., a marine alphaproteobacterium, reclassification of Oceanicola flagellatus as Pseudooceanicola flagellatus comb. nov. and emended description of the genus Pseudooceanicola.</title>
        <authorList>
            <person name="Huang M.-M."/>
            <person name="Guo L.-L."/>
            <person name="Wu Y.-H."/>
            <person name="Lai Q.-L."/>
            <person name="Shao Z.-Z."/>
            <person name="Wang C.-S."/>
            <person name="Wu M."/>
            <person name="Xu X.-W."/>
        </authorList>
    </citation>
    <scope>NUCLEOTIDE SEQUENCE [LARGE SCALE GENOMIC DNA]</scope>
    <source>
        <strain evidence="8 11">Ar-45</strain>
    </source>
</reference>
<reference evidence="9 10" key="1">
    <citation type="submission" date="2017-09" db="EMBL/GenBank/DDBJ databases">
        <authorList>
            <person name="Ehlers B."/>
            <person name="Leendertz F.H."/>
        </authorList>
    </citation>
    <scope>NUCLEOTIDE SEQUENCE [LARGE SCALE GENOMIC DNA]</scope>
    <source>
        <strain evidence="9 10">CGMCC 1.12662</strain>
    </source>
</reference>
<evidence type="ECO:0000256" key="7">
    <source>
        <dbReference type="SAM" id="Phobius"/>
    </source>
</evidence>
<evidence type="ECO:0000256" key="5">
    <source>
        <dbReference type="ARBA" id="ARBA00022989"/>
    </source>
</evidence>
<name>A0A285HPX7_9RHOB</name>
<feature type="transmembrane region" description="Helical" evidence="7">
    <location>
        <begin position="200"/>
        <end position="222"/>
    </location>
</feature>
<proteinExistence type="predicted"/>
<dbReference type="PANTHER" id="PTHR36838">
    <property type="entry name" value="AUXIN EFFLUX CARRIER FAMILY PROTEIN"/>
    <property type="match status" value="1"/>
</dbReference>
<evidence type="ECO:0000313" key="9">
    <source>
        <dbReference type="EMBL" id="SNY37810.1"/>
    </source>
</evidence>
<feature type="transmembrane region" description="Helical" evidence="7">
    <location>
        <begin position="65"/>
        <end position="84"/>
    </location>
</feature>
<dbReference type="PANTHER" id="PTHR36838:SF3">
    <property type="entry name" value="TRANSPORTER AUXIN EFFLUX CARRIER EC FAMILY"/>
    <property type="match status" value="1"/>
</dbReference>
<evidence type="ECO:0000256" key="4">
    <source>
        <dbReference type="ARBA" id="ARBA00022692"/>
    </source>
</evidence>
<protein>
    <submittedName>
        <fullName evidence="8">Transporter</fullName>
    </submittedName>
</protein>
<dbReference type="GO" id="GO:0016020">
    <property type="term" value="C:membrane"/>
    <property type="evidence" value="ECO:0007669"/>
    <property type="project" value="UniProtKB-SubCell"/>
</dbReference>
<sequence length="315" mass="32737">MLTILTITLPIFGLIALGYGLCGLKVFNAGDIGVLGKFVMLVALPALLFHATASRSFSSLVDPSFLILLTLAAICTQLITWTLLRLRGVGPGRRAIGTMGSATPNSAFLSFAIMQFVFPEEAASILAMNMLVESFMLQPVGLTMIASASSQTHGFSPLRRIGSIALSVLKRPFILAILFGTVLSILAVPLPTGLVNLLELLARAASPLALFFIGGSLYGLSLKGNLGLAGFISACKLLLHPTVAFLLLTIAGLLALPLPPGNLYPALILSTAMPVFGIFPIIAQGSGHEGAAALAVTISTALAFVTLTVLLALLV</sequence>
<evidence type="ECO:0000313" key="11">
    <source>
        <dbReference type="Proteomes" id="UP000231702"/>
    </source>
</evidence>
<keyword evidence="2" id="KW-0813">Transport</keyword>
<dbReference type="RefSeq" id="WP_097144157.1">
    <property type="nucleotide sequence ID" value="NZ_OBEA01000001.1"/>
</dbReference>
<dbReference type="OrthoDB" id="9810457at2"/>
<evidence type="ECO:0000256" key="3">
    <source>
        <dbReference type="ARBA" id="ARBA00022475"/>
    </source>
</evidence>
<keyword evidence="4 7" id="KW-0812">Transmembrane</keyword>
<feature type="transmembrane region" description="Helical" evidence="7">
    <location>
        <begin position="168"/>
        <end position="188"/>
    </location>
</feature>
<keyword evidence="3" id="KW-1003">Cell membrane</keyword>
<comment type="subcellular location">
    <subcellularLocation>
        <location evidence="1">Membrane</location>
        <topology evidence="1">Multi-pass membrane protein</topology>
    </subcellularLocation>
</comment>
<feature type="transmembrane region" description="Helical" evidence="7">
    <location>
        <begin position="263"/>
        <end position="283"/>
    </location>
</feature>
<dbReference type="EMBL" id="PGTD01000017">
    <property type="protein sequence ID" value="PJE27683.1"/>
    <property type="molecule type" value="Genomic_DNA"/>
</dbReference>
<accession>A0A285HPX7</accession>
<feature type="transmembrane region" description="Helical" evidence="7">
    <location>
        <begin position="290"/>
        <end position="314"/>
    </location>
</feature>
<dbReference type="GO" id="GO:0055085">
    <property type="term" value="P:transmembrane transport"/>
    <property type="evidence" value="ECO:0007669"/>
    <property type="project" value="InterPro"/>
</dbReference>
<dbReference type="InterPro" id="IPR004776">
    <property type="entry name" value="Mem_transp_PIN-like"/>
</dbReference>
<evidence type="ECO:0000256" key="6">
    <source>
        <dbReference type="ARBA" id="ARBA00023136"/>
    </source>
</evidence>
<evidence type="ECO:0000256" key="2">
    <source>
        <dbReference type="ARBA" id="ARBA00022448"/>
    </source>
</evidence>
<keyword evidence="5 7" id="KW-1133">Transmembrane helix</keyword>
<organism evidence="9 10">
    <name type="scientific">Pseudooceanicola antarcticus</name>
    <dbReference type="NCBI Taxonomy" id="1247613"/>
    <lineage>
        <taxon>Bacteria</taxon>
        <taxon>Pseudomonadati</taxon>
        <taxon>Pseudomonadota</taxon>
        <taxon>Alphaproteobacteria</taxon>
        <taxon>Rhodobacterales</taxon>
        <taxon>Paracoccaceae</taxon>
        <taxon>Pseudooceanicola</taxon>
    </lineage>
</organism>
<evidence type="ECO:0000256" key="1">
    <source>
        <dbReference type="ARBA" id="ARBA00004141"/>
    </source>
</evidence>
<evidence type="ECO:0000313" key="8">
    <source>
        <dbReference type="EMBL" id="PJE27683.1"/>
    </source>
</evidence>
<dbReference type="Proteomes" id="UP000231655">
    <property type="component" value="Unassembled WGS sequence"/>
</dbReference>